<dbReference type="OrthoDB" id="1522212at2"/>
<reference evidence="5 6" key="1">
    <citation type="submission" date="2017-05" db="EMBL/GenBank/DDBJ databases">
        <authorList>
            <person name="Varghese N."/>
            <person name="Submissions S."/>
        </authorList>
    </citation>
    <scope>NUCLEOTIDE SEQUENCE [LARGE SCALE GENOMIC DNA]</scope>
    <source>
        <strain evidence="5 6">DSM 21194</strain>
    </source>
</reference>
<evidence type="ECO:0000256" key="2">
    <source>
        <dbReference type="ARBA" id="ARBA00023136"/>
    </source>
</evidence>
<dbReference type="InterPro" id="IPR036942">
    <property type="entry name" value="Beta-barrel_TonB_sf"/>
</dbReference>
<dbReference type="GO" id="GO:0009279">
    <property type="term" value="C:cell outer membrane"/>
    <property type="evidence" value="ECO:0007669"/>
    <property type="project" value="UniProtKB-SubCell"/>
</dbReference>
<dbReference type="AlphaFoldDB" id="A0A521AQ37"/>
<keyword evidence="3" id="KW-0998">Cell outer membrane</keyword>
<evidence type="ECO:0000256" key="1">
    <source>
        <dbReference type="ARBA" id="ARBA00004442"/>
    </source>
</evidence>
<keyword evidence="6" id="KW-1185">Reference proteome</keyword>
<accession>A0A521AQ37</accession>
<dbReference type="RefSeq" id="WP_142712732.1">
    <property type="nucleotide sequence ID" value="NZ_FXTH01000001.1"/>
</dbReference>
<keyword evidence="4" id="KW-0732">Signal</keyword>
<comment type="subcellular location">
    <subcellularLocation>
        <location evidence="1">Cell outer membrane</location>
    </subcellularLocation>
</comment>
<protein>
    <recommendedName>
        <fullName evidence="7">TonB dependent receptor</fullName>
    </recommendedName>
</protein>
<proteinExistence type="predicted"/>
<gene>
    <name evidence="5" type="ORF">SAMN06265218_101270</name>
</gene>
<keyword evidence="2" id="KW-0472">Membrane</keyword>
<evidence type="ECO:0008006" key="7">
    <source>
        <dbReference type="Google" id="ProtNLM"/>
    </source>
</evidence>
<organism evidence="5 6">
    <name type="scientific">Fodinibius sediminis</name>
    <dbReference type="NCBI Taxonomy" id="1214077"/>
    <lineage>
        <taxon>Bacteria</taxon>
        <taxon>Pseudomonadati</taxon>
        <taxon>Balneolota</taxon>
        <taxon>Balneolia</taxon>
        <taxon>Balneolales</taxon>
        <taxon>Balneolaceae</taxon>
        <taxon>Fodinibius</taxon>
    </lineage>
</organism>
<evidence type="ECO:0000313" key="5">
    <source>
        <dbReference type="EMBL" id="SMO36939.1"/>
    </source>
</evidence>
<name>A0A521AQ37_9BACT</name>
<feature type="chain" id="PRO_5021853937" description="TonB dependent receptor" evidence="4">
    <location>
        <begin position="24"/>
        <end position="568"/>
    </location>
</feature>
<feature type="signal peptide" evidence="4">
    <location>
        <begin position="1"/>
        <end position="23"/>
    </location>
</feature>
<dbReference type="Proteomes" id="UP000317593">
    <property type="component" value="Unassembled WGS sequence"/>
</dbReference>
<evidence type="ECO:0000256" key="3">
    <source>
        <dbReference type="ARBA" id="ARBA00023237"/>
    </source>
</evidence>
<dbReference type="EMBL" id="FXTH01000001">
    <property type="protein sequence ID" value="SMO36939.1"/>
    <property type="molecule type" value="Genomic_DNA"/>
</dbReference>
<dbReference type="SUPFAM" id="SSF56935">
    <property type="entry name" value="Porins"/>
    <property type="match status" value="1"/>
</dbReference>
<sequence>MKRISTVTFLSIILAIAALPSAAQDRQGGDDDAMLPEIDPQDIEIRSEFKARFPGLRRQPILGFEPASRTYSVDPDRMPYIESREEVVADLPISELTRPDPPAYTQLHYSPDINAFGRLGAGSYVSPEATFWGVTRLNEKSYIGGDLDLSSSEGHLDNQKSSFRFLNADAEFATKLDDDTRLGFDLGLENSFNHLYGIESTALSIPDSPRKEYGGFNLGADLQRLKNGVAGWNVQANMRYYEARVYAGDLAGMTDEGVYNASLSKRWAGAHPQEMITAKLGGTLGDYNNSITADQWMTGQAGVEYQRLFNYEMNLTVDASVYYGSNAFEEKVYFGPTATIELPIFEGAILTGEIGAKPYVQTAEDLHSTNRFLSSGNDFRHTYRMYGAGELELKYSEVGSLSGGIRYEDISNQPVFERNALSSQPDELLFYRVRYADATRVRIYAGASHQVVPEKFWLHGKAYAQLPELKDGGRVPFSEKLGLNSGFGLRLFDRATIEGWADYRGLRKNDQGQNLNDYLLLGGQLDLLITDNIGVYAKVVNLLDQEYQKWEGYVERPMQIYGGVTFKL</sequence>
<evidence type="ECO:0000256" key="4">
    <source>
        <dbReference type="SAM" id="SignalP"/>
    </source>
</evidence>
<evidence type="ECO:0000313" key="6">
    <source>
        <dbReference type="Proteomes" id="UP000317593"/>
    </source>
</evidence>
<dbReference type="Gene3D" id="2.40.170.20">
    <property type="entry name" value="TonB-dependent receptor, beta-barrel domain"/>
    <property type="match status" value="1"/>
</dbReference>